<dbReference type="FunFam" id="1.10.510.10:FF:000624">
    <property type="entry name" value="Mitogen-activated protein kinase"/>
    <property type="match status" value="1"/>
</dbReference>
<evidence type="ECO:0000256" key="8">
    <source>
        <dbReference type="ARBA" id="ARBA00022734"/>
    </source>
</evidence>
<proteinExistence type="inferred from homology"/>
<dbReference type="GO" id="GO:0046983">
    <property type="term" value="F:protein dimerization activity"/>
    <property type="evidence" value="ECO:0007669"/>
    <property type="project" value="InterPro"/>
</dbReference>
<name>A0A819CQ99_9BILA</name>
<dbReference type="InterPro" id="IPR008271">
    <property type="entry name" value="Ser/Thr_kinase_AS"/>
</dbReference>
<dbReference type="InterPro" id="IPR001173">
    <property type="entry name" value="Glyco_trans_2-like"/>
</dbReference>
<feature type="domain" description="Protein kinase" evidence="22">
    <location>
        <begin position="1324"/>
        <end position="1610"/>
    </location>
</feature>
<evidence type="ECO:0000256" key="12">
    <source>
        <dbReference type="ARBA" id="ARBA00022968"/>
    </source>
</evidence>
<keyword evidence="7" id="KW-0812">Transmembrane</keyword>
<keyword evidence="8" id="KW-0430">Lectin</keyword>
<reference evidence="23" key="1">
    <citation type="submission" date="2021-02" db="EMBL/GenBank/DDBJ databases">
        <authorList>
            <person name="Nowell W R."/>
        </authorList>
    </citation>
    <scope>NUCLEOTIDE SEQUENCE</scope>
</reference>
<sequence>MIEDEKKSRTMFDYNKGTKFKSSLTSSLSNDIMSSRSMAKWCRSDASSNSSSDSNSSSSNSNSFNFEKIKDFLIYEKSKYQIIENESPSAAEWWRAFGYPAQCMNTQVYNNLSGTKRFKQHADKCFPLSNTTITTSSSSSSFTSSSTPSTQTTLNQMDFTKQVKFTENDITKMKDLSVKWVCGDIRPFSILDDIGCRNLAQECVRLGGVHGIFDINEVLRGEKSISRHVSSFADTSREQIKEILSIPLKEHSLTICPDYWTDSYKKISYLGVTVIIVDNDCHYKTIDLCCKPFEYEKKTAENTLNNKRKKKKAAATAVVYDDTPIFDAEPTTANYNSNENYESSADESESSTDDEYNNTVSLPVKINADQIPQPAKRVLQVLNKCKKVVKYVKKTGINNDIKEQGGVTLHQSCIVRWLSMSNLLESLLRSFKSTKKLLLARKKQSLINDLDETTIKQLILLLKPFKHIMTLIQTGNAPSLYMVLLCTLILKDALTSYKSLINYKKNYCNSTKNNINDDELEEDEEADELEGITWFRERLLKLIDELFVLDVRHYCATMLHPKYRLLKNCTEEERSQCHKYVREQLKIIRDSDSTIDAYKQTAVPPPKKFKTADTLFDRFEDDCPFDTSDEKVQLIDYSSDEYEFNIKQSDELDRYLIMPIDKSSLTNNPLDFWKTQSEKFPLLSKLAKQIHSIPATSTGVERQFSSAGLIINQRRTNINPEQVRHILCEKQSKVLEALEKINSGMKFDEVAQNPANNRDDISNTEIKIKNKRFVDKIVHETTTATTTTTTQSPFRTVREEIVEIDGKKLRKIDWHDYELIDRESARKGLGEGGTGVEPSVQERNSPEFKRLYGENAFNAFISSNISLDRSVKDIRHPDCKYKLYLAELSTVSIIIPTHDEHLPTLLRSIHSILNRTPAKLLEEIIIVDDASGKEELKAALDTQVANLTKTRIIRLHKREGLIRTRLAGAREAKGEILIFFDSHIEVNINWLPPLIEPIVLNYKTSVCPFIDIIKWENFAYIAQDDGARGAFDWGMFYKRLPLLTENVQKPTEPFDNPVMAGGLFAISKKWFWELGGYDEGLDVWGGEQYEMSFKIWQCGGRLVDAPCSRVGHIYRQFNPHGGFSFGDYLSRNHKRVAVVWMDEYAEYVYKRNGHMRTVNPGNVKKQLELRKKLECKPFKWFMENVAFDLPRYYPPVPLPPYATGEIRSMNNSLCIDTKHANEHATFGLDLCLRDHQGRSGEQDFELGWRQDIRPKGRELCFDVPQRSKRTSIVLFACHGMRGNQHFVYDINNYHILHVATRLCLDCDLESRQVFMEQCNTKNVYELGEIIGQGAYGCVFKSRNVTTNETVAIKKMTILRTGDGLPTSVIREGALLKRVGKVDNDNLIKLKEVFNEQASVDRQNIYFIFEYVERDLERYLKMHSPLDINRIRNLTQQLLTAVSVLHSHSIFHRDIKPQNILVTNNDILKLADFGLAREYHEHKVFTTVVVTMWYRAPEILLSSPYCTSADMWSVGCILGEMALGRPLFAAKSESRQLRRIILLMGLPNEDEWPQDSPIRREAFENYSQPIITLERLIRFEDSCAFELLRSLLSFKQSLRPTAIRALEHNFFRRTDHTLCTVTWSSADIAEATAAVPNLDAYTDGDFKFNNDDDQKIENIRSRTNSIDAGYYYQSWSSPDDGQHMLTIDSHISSVGGDVPQSPIDIVSWWLDSPQ</sequence>
<dbReference type="Gene3D" id="3.30.200.20">
    <property type="entry name" value="Phosphorylase Kinase, domain 1"/>
    <property type="match status" value="1"/>
</dbReference>
<dbReference type="InterPro" id="IPR012337">
    <property type="entry name" value="RNaseH-like_sf"/>
</dbReference>
<dbReference type="InterPro" id="IPR011009">
    <property type="entry name" value="Kinase-like_dom_sf"/>
</dbReference>
<dbReference type="Pfam" id="PF00069">
    <property type="entry name" value="Pkinase"/>
    <property type="match status" value="1"/>
</dbReference>
<dbReference type="SMART" id="SM00220">
    <property type="entry name" value="S_TKc"/>
    <property type="match status" value="1"/>
</dbReference>
<evidence type="ECO:0000256" key="5">
    <source>
        <dbReference type="ARBA" id="ARBA00022527"/>
    </source>
</evidence>
<evidence type="ECO:0000256" key="19">
    <source>
        <dbReference type="ARBA" id="ARBA00048367"/>
    </source>
</evidence>
<comment type="similarity">
    <text evidence="3">Belongs to the protein kinase superfamily. CMGC Ser/Thr protein kinase family. CDC2/CDKX subfamily.</text>
</comment>
<dbReference type="EMBL" id="CAJOAX010002836">
    <property type="protein sequence ID" value="CAF3821703.1"/>
    <property type="molecule type" value="Genomic_DNA"/>
</dbReference>
<dbReference type="Pfam" id="PF05699">
    <property type="entry name" value="Dimer_Tnp_hAT"/>
    <property type="match status" value="1"/>
</dbReference>
<dbReference type="FunFam" id="3.90.550.10:FF:000029">
    <property type="entry name" value="Polypeptide N-acetylgalactosaminyltransferase"/>
    <property type="match status" value="1"/>
</dbReference>
<evidence type="ECO:0000256" key="3">
    <source>
        <dbReference type="ARBA" id="ARBA00006485"/>
    </source>
</evidence>
<evidence type="ECO:0000256" key="2">
    <source>
        <dbReference type="ARBA" id="ARBA00005680"/>
    </source>
</evidence>
<dbReference type="InterPro" id="IPR008906">
    <property type="entry name" value="HATC_C_dom"/>
</dbReference>
<dbReference type="InterPro" id="IPR000772">
    <property type="entry name" value="Ricin_B_lectin"/>
</dbReference>
<dbReference type="Pfam" id="PF00652">
    <property type="entry name" value="Ricin_B_lectin"/>
    <property type="match status" value="1"/>
</dbReference>
<evidence type="ECO:0000256" key="1">
    <source>
        <dbReference type="ARBA" id="ARBA00004323"/>
    </source>
</evidence>
<dbReference type="PROSITE" id="PS00107">
    <property type="entry name" value="PROTEIN_KINASE_ATP"/>
    <property type="match status" value="1"/>
</dbReference>
<keyword evidence="17" id="KW-0325">Glycoprotein</keyword>
<evidence type="ECO:0000256" key="14">
    <source>
        <dbReference type="ARBA" id="ARBA00023034"/>
    </source>
</evidence>
<dbReference type="InterPro" id="IPR045885">
    <property type="entry name" value="GalNAc-T"/>
</dbReference>
<dbReference type="GO" id="GO:0005524">
    <property type="term" value="F:ATP binding"/>
    <property type="evidence" value="ECO:0007669"/>
    <property type="project" value="UniProtKB-UniRule"/>
</dbReference>
<accession>A0A819CQ99</accession>
<evidence type="ECO:0000256" key="17">
    <source>
        <dbReference type="ARBA" id="ARBA00023180"/>
    </source>
</evidence>
<dbReference type="InterPro" id="IPR035992">
    <property type="entry name" value="Ricin_B-like_lectins"/>
</dbReference>
<keyword evidence="16" id="KW-1015">Disulfide bond</keyword>
<evidence type="ECO:0000256" key="4">
    <source>
        <dbReference type="ARBA" id="ARBA00012425"/>
    </source>
</evidence>
<evidence type="ECO:0000256" key="16">
    <source>
        <dbReference type="ARBA" id="ARBA00023157"/>
    </source>
</evidence>
<dbReference type="Proteomes" id="UP000663823">
    <property type="component" value="Unassembled WGS sequence"/>
</dbReference>
<comment type="subcellular location">
    <subcellularLocation>
        <location evidence="1">Golgi apparatus membrane</location>
        <topology evidence="1">Single-pass type II membrane protein</topology>
    </subcellularLocation>
</comment>
<dbReference type="CDD" id="cd02510">
    <property type="entry name" value="pp-GalNAc-T"/>
    <property type="match status" value="1"/>
</dbReference>
<evidence type="ECO:0000259" key="22">
    <source>
        <dbReference type="PROSITE" id="PS50011"/>
    </source>
</evidence>
<feature type="compositionally biased region" description="Acidic residues" evidence="21">
    <location>
        <begin position="344"/>
        <end position="356"/>
    </location>
</feature>
<evidence type="ECO:0000256" key="11">
    <source>
        <dbReference type="ARBA" id="ARBA00022840"/>
    </source>
</evidence>
<keyword evidence="11 20" id="KW-0067">ATP-binding</keyword>
<dbReference type="EC" id="2.7.11.22" evidence="4"/>
<keyword evidence="12" id="KW-0735">Signal-anchor</keyword>
<dbReference type="Gene3D" id="3.90.550.10">
    <property type="entry name" value="Spore Coat Polysaccharide Biosynthesis Protein SpsA, Chain A"/>
    <property type="match status" value="1"/>
</dbReference>
<feature type="binding site" evidence="20">
    <location>
        <position position="1354"/>
    </location>
    <ligand>
        <name>ATP</name>
        <dbReference type="ChEBI" id="CHEBI:30616"/>
    </ligand>
</feature>
<comment type="catalytic activity">
    <reaction evidence="19">
        <text>L-seryl-[protein] + ATP = O-phospho-L-seryl-[protein] + ADP + H(+)</text>
        <dbReference type="Rhea" id="RHEA:17989"/>
        <dbReference type="Rhea" id="RHEA-COMP:9863"/>
        <dbReference type="Rhea" id="RHEA-COMP:11604"/>
        <dbReference type="ChEBI" id="CHEBI:15378"/>
        <dbReference type="ChEBI" id="CHEBI:29999"/>
        <dbReference type="ChEBI" id="CHEBI:30616"/>
        <dbReference type="ChEBI" id="CHEBI:83421"/>
        <dbReference type="ChEBI" id="CHEBI:456216"/>
        <dbReference type="EC" id="2.7.11.22"/>
    </reaction>
</comment>
<dbReference type="CDD" id="cd23439">
    <property type="entry name" value="beta-trefoil_Ricin_GALNT10-like"/>
    <property type="match status" value="1"/>
</dbReference>
<keyword evidence="13" id="KW-1133">Transmembrane helix</keyword>
<dbReference type="SUPFAM" id="SSF56112">
    <property type="entry name" value="Protein kinase-like (PK-like)"/>
    <property type="match status" value="1"/>
</dbReference>
<dbReference type="GO" id="GO:0030246">
    <property type="term" value="F:carbohydrate binding"/>
    <property type="evidence" value="ECO:0007669"/>
    <property type="project" value="UniProtKB-KW"/>
</dbReference>
<comment type="catalytic activity">
    <reaction evidence="18">
        <text>L-threonyl-[protein] + ATP = O-phospho-L-threonyl-[protein] + ADP + H(+)</text>
        <dbReference type="Rhea" id="RHEA:46608"/>
        <dbReference type="Rhea" id="RHEA-COMP:11060"/>
        <dbReference type="Rhea" id="RHEA-COMP:11605"/>
        <dbReference type="ChEBI" id="CHEBI:15378"/>
        <dbReference type="ChEBI" id="CHEBI:30013"/>
        <dbReference type="ChEBI" id="CHEBI:30616"/>
        <dbReference type="ChEBI" id="CHEBI:61977"/>
        <dbReference type="ChEBI" id="CHEBI:456216"/>
        <dbReference type="EC" id="2.7.11.22"/>
    </reaction>
</comment>
<evidence type="ECO:0000256" key="20">
    <source>
        <dbReference type="PROSITE-ProRule" id="PRU10141"/>
    </source>
</evidence>
<dbReference type="PROSITE" id="PS50011">
    <property type="entry name" value="PROTEIN_KINASE_DOM"/>
    <property type="match status" value="1"/>
</dbReference>
<dbReference type="SMART" id="SM00458">
    <property type="entry name" value="RICIN"/>
    <property type="match status" value="1"/>
</dbReference>
<dbReference type="SUPFAM" id="SSF50370">
    <property type="entry name" value="Ricin B-like lectins"/>
    <property type="match status" value="1"/>
</dbReference>
<dbReference type="PANTHER" id="PTHR11675:SF134">
    <property type="entry name" value="N-ACETYLGALACTOSAMINYLTRANSFERASE 4-RELATED"/>
    <property type="match status" value="1"/>
</dbReference>
<dbReference type="Gene3D" id="1.10.510.10">
    <property type="entry name" value="Transferase(Phosphotransferase) domain 1"/>
    <property type="match status" value="1"/>
</dbReference>
<dbReference type="Pfam" id="PF00535">
    <property type="entry name" value="Glycos_transf_2"/>
    <property type="match status" value="1"/>
</dbReference>
<organism evidence="23 24">
    <name type="scientific">Rotaria sordida</name>
    <dbReference type="NCBI Taxonomy" id="392033"/>
    <lineage>
        <taxon>Eukaryota</taxon>
        <taxon>Metazoa</taxon>
        <taxon>Spiralia</taxon>
        <taxon>Gnathifera</taxon>
        <taxon>Rotifera</taxon>
        <taxon>Eurotatoria</taxon>
        <taxon>Bdelloidea</taxon>
        <taxon>Philodinida</taxon>
        <taxon>Philodinidae</taxon>
        <taxon>Rotaria</taxon>
    </lineage>
</organism>
<keyword evidence="10" id="KW-0418">Kinase</keyword>
<dbReference type="GO" id="GO:0000139">
    <property type="term" value="C:Golgi membrane"/>
    <property type="evidence" value="ECO:0007669"/>
    <property type="project" value="UniProtKB-SubCell"/>
</dbReference>
<dbReference type="GO" id="GO:0004653">
    <property type="term" value="F:polypeptide N-acetylgalactosaminyltransferase activity"/>
    <property type="evidence" value="ECO:0007669"/>
    <property type="project" value="TreeGrafter"/>
</dbReference>
<dbReference type="GO" id="GO:0006493">
    <property type="term" value="P:protein O-linked glycosylation"/>
    <property type="evidence" value="ECO:0007669"/>
    <property type="project" value="TreeGrafter"/>
</dbReference>
<comment type="similarity">
    <text evidence="2">Belongs to the glycosyltransferase 2 family. GalNAc-T subfamily.</text>
</comment>
<dbReference type="Gene3D" id="2.80.10.50">
    <property type="match status" value="1"/>
</dbReference>
<evidence type="ECO:0000256" key="13">
    <source>
        <dbReference type="ARBA" id="ARBA00022989"/>
    </source>
</evidence>
<dbReference type="SUPFAM" id="SSF140996">
    <property type="entry name" value="Hermes dimerisation domain"/>
    <property type="match status" value="1"/>
</dbReference>
<evidence type="ECO:0000256" key="6">
    <source>
        <dbReference type="ARBA" id="ARBA00022679"/>
    </source>
</evidence>
<dbReference type="InterPro" id="IPR029044">
    <property type="entry name" value="Nucleotide-diphossugar_trans"/>
</dbReference>
<dbReference type="InterPro" id="IPR017441">
    <property type="entry name" value="Protein_kinase_ATP_BS"/>
</dbReference>
<keyword evidence="9 20" id="KW-0547">Nucleotide-binding</keyword>
<dbReference type="FunFam" id="3.30.200.20:FF:000124">
    <property type="entry name" value="Cyclin-dependent kinase 4"/>
    <property type="match status" value="1"/>
</dbReference>
<dbReference type="PROSITE" id="PS00108">
    <property type="entry name" value="PROTEIN_KINASE_ST"/>
    <property type="match status" value="1"/>
</dbReference>
<dbReference type="PROSITE" id="PS50231">
    <property type="entry name" value="RICIN_B_LECTIN"/>
    <property type="match status" value="1"/>
</dbReference>
<keyword evidence="5" id="KW-0723">Serine/threonine-protein kinase</keyword>
<evidence type="ECO:0000256" key="18">
    <source>
        <dbReference type="ARBA" id="ARBA00047811"/>
    </source>
</evidence>
<feature type="compositionally biased region" description="Low complexity" evidence="21">
    <location>
        <begin position="331"/>
        <end position="343"/>
    </location>
</feature>
<evidence type="ECO:0000256" key="7">
    <source>
        <dbReference type="ARBA" id="ARBA00022692"/>
    </source>
</evidence>
<dbReference type="Gene3D" id="1.10.10.1070">
    <property type="entry name" value="Zinc finger, BED domain-containing"/>
    <property type="match status" value="1"/>
</dbReference>
<dbReference type="GO" id="GO:0004693">
    <property type="term" value="F:cyclin-dependent protein serine/threonine kinase activity"/>
    <property type="evidence" value="ECO:0007669"/>
    <property type="project" value="UniProtKB-EC"/>
</dbReference>
<evidence type="ECO:0000256" key="9">
    <source>
        <dbReference type="ARBA" id="ARBA00022741"/>
    </source>
</evidence>
<protein>
    <recommendedName>
        <fullName evidence="4">cyclin-dependent kinase</fullName>
        <ecNumber evidence="4">2.7.11.22</ecNumber>
    </recommendedName>
</protein>
<dbReference type="SUPFAM" id="SSF53098">
    <property type="entry name" value="Ribonuclease H-like"/>
    <property type="match status" value="1"/>
</dbReference>
<keyword evidence="14" id="KW-0333">Golgi apparatus</keyword>
<evidence type="ECO:0000256" key="15">
    <source>
        <dbReference type="ARBA" id="ARBA00023136"/>
    </source>
</evidence>
<evidence type="ECO:0000256" key="10">
    <source>
        <dbReference type="ARBA" id="ARBA00022777"/>
    </source>
</evidence>
<feature type="region of interest" description="Disordered" evidence="21">
    <location>
        <begin position="330"/>
        <end position="356"/>
    </location>
</feature>
<keyword evidence="6" id="KW-0808">Transferase</keyword>
<gene>
    <name evidence="23" type="ORF">OTI717_LOCUS19448</name>
</gene>
<evidence type="ECO:0000313" key="24">
    <source>
        <dbReference type="Proteomes" id="UP000663823"/>
    </source>
</evidence>
<comment type="caution">
    <text evidence="23">The sequence shown here is derived from an EMBL/GenBank/DDBJ whole genome shotgun (WGS) entry which is preliminary data.</text>
</comment>
<keyword evidence="15" id="KW-0472">Membrane</keyword>
<evidence type="ECO:0000313" key="23">
    <source>
        <dbReference type="EMBL" id="CAF3821703.1"/>
    </source>
</evidence>
<dbReference type="PANTHER" id="PTHR11675">
    <property type="entry name" value="N-ACETYLGALACTOSAMINYLTRANSFERASE"/>
    <property type="match status" value="1"/>
</dbReference>
<dbReference type="InterPro" id="IPR000719">
    <property type="entry name" value="Prot_kinase_dom"/>
</dbReference>
<dbReference type="SUPFAM" id="SSF53448">
    <property type="entry name" value="Nucleotide-diphospho-sugar transferases"/>
    <property type="match status" value="1"/>
</dbReference>
<evidence type="ECO:0000256" key="21">
    <source>
        <dbReference type="SAM" id="MobiDB-lite"/>
    </source>
</evidence>